<keyword evidence="1" id="KW-0489">Methyltransferase</keyword>
<protein>
    <submittedName>
        <fullName evidence="1">Methyltransferase family protein</fullName>
    </submittedName>
</protein>
<dbReference type="EMBL" id="QGDT01000014">
    <property type="protein sequence ID" value="PWJ55240.1"/>
    <property type="molecule type" value="Genomic_DNA"/>
</dbReference>
<dbReference type="GO" id="GO:0032259">
    <property type="term" value="P:methylation"/>
    <property type="evidence" value="ECO:0007669"/>
    <property type="project" value="UniProtKB-KW"/>
</dbReference>
<accession>A0A316AE45</accession>
<gene>
    <name evidence="1" type="ORF">CLV98_1148</name>
</gene>
<dbReference type="AlphaFoldDB" id="A0A316AE45"/>
<dbReference type="OrthoDB" id="2370471at2"/>
<evidence type="ECO:0000313" key="2">
    <source>
        <dbReference type="Proteomes" id="UP000245880"/>
    </source>
</evidence>
<dbReference type="Proteomes" id="UP000245880">
    <property type="component" value="Unassembled WGS sequence"/>
</dbReference>
<dbReference type="RefSeq" id="WP_109677155.1">
    <property type="nucleotide sequence ID" value="NZ_QGDT01000014.1"/>
</dbReference>
<keyword evidence="1" id="KW-0808">Transferase</keyword>
<sequence length="295" mass="33965">MEKITNCPICSTNSFSNYLNVEDYTVSHQEFKIQQCNACHFLFTNPRPAEEEIGAFYQSENYISHHDEAKDLMSRAYNLVRDYTLHQKLKLINGLVPSKGNLLDMGCGTGSFLQICKQNGWTINGTEPDPQARKQAQQKTQSEIVTHIDELQGDYDIVTMWHVLEHVHRLNETIDWLRNRVTAKGKIIIAVPNPGSYDAQHYHRFWAAYDVPRHLYHFTPSTMDKLLQKHQLKIERIDPMWFDSYYVSMLSSKYQQGSTGLAESLKVGSLSNWKGRKGPTQAYNTSSLIYIVSPQ</sequence>
<evidence type="ECO:0000313" key="1">
    <source>
        <dbReference type="EMBL" id="PWJ55240.1"/>
    </source>
</evidence>
<organism evidence="1 2">
    <name type="scientific">Dyadobacter jejuensis</name>
    <dbReference type="NCBI Taxonomy" id="1082580"/>
    <lineage>
        <taxon>Bacteria</taxon>
        <taxon>Pseudomonadati</taxon>
        <taxon>Bacteroidota</taxon>
        <taxon>Cytophagia</taxon>
        <taxon>Cytophagales</taxon>
        <taxon>Spirosomataceae</taxon>
        <taxon>Dyadobacter</taxon>
    </lineage>
</organism>
<keyword evidence="2" id="KW-1185">Reference proteome</keyword>
<proteinExistence type="predicted"/>
<dbReference type="SUPFAM" id="SSF53335">
    <property type="entry name" value="S-adenosyl-L-methionine-dependent methyltransferases"/>
    <property type="match status" value="1"/>
</dbReference>
<comment type="caution">
    <text evidence="1">The sequence shown here is derived from an EMBL/GenBank/DDBJ whole genome shotgun (WGS) entry which is preliminary data.</text>
</comment>
<dbReference type="InterPro" id="IPR029063">
    <property type="entry name" value="SAM-dependent_MTases_sf"/>
</dbReference>
<dbReference type="Gene3D" id="3.40.50.150">
    <property type="entry name" value="Vaccinia Virus protein VP39"/>
    <property type="match status" value="1"/>
</dbReference>
<name>A0A316AE45_9BACT</name>
<dbReference type="Pfam" id="PF13489">
    <property type="entry name" value="Methyltransf_23"/>
    <property type="match status" value="1"/>
</dbReference>
<dbReference type="PANTHER" id="PTHR43861">
    <property type="entry name" value="TRANS-ACONITATE 2-METHYLTRANSFERASE-RELATED"/>
    <property type="match status" value="1"/>
</dbReference>
<dbReference type="CDD" id="cd02440">
    <property type="entry name" value="AdoMet_MTases"/>
    <property type="match status" value="1"/>
</dbReference>
<dbReference type="GO" id="GO:0008168">
    <property type="term" value="F:methyltransferase activity"/>
    <property type="evidence" value="ECO:0007669"/>
    <property type="project" value="UniProtKB-KW"/>
</dbReference>
<reference evidence="1 2" key="1">
    <citation type="submission" date="2018-03" db="EMBL/GenBank/DDBJ databases">
        <title>Genomic Encyclopedia of Archaeal and Bacterial Type Strains, Phase II (KMG-II): from individual species to whole genera.</title>
        <authorList>
            <person name="Goeker M."/>
        </authorList>
    </citation>
    <scope>NUCLEOTIDE SEQUENCE [LARGE SCALE GENOMIC DNA]</scope>
    <source>
        <strain evidence="1 2">DSM 100346</strain>
    </source>
</reference>